<evidence type="ECO:0000256" key="1">
    <source>
        <dbReference type="ARBA" id="ARBA00022617"/>
    </source>
</evidence>
<dbReference type="Pfam" id="PF00067">
    <property type="entry name" value="p450"/>
    <property type="match status" value="1"/>
</dbReference>
<keyword evidence="8" id="KW-1185">Reference proteome</keyword>
<dbReference type="GO" id="GO:0004497">
    <property type="term" value="F:monooxygenase activity"/>
    <property type="evidence" value="ECO:0007669"/>
    <property type="project" value="UniProtKB-KW"/>
</dbReference>
<keyword evidence="1" id="KW-0349">Heme</keyword>
<keyword evidence="2" id="KW-0479">Metal-binding</keyword>
<dbReference type="EMBL" id="SZYD01002009">
    <property type="protein sequence ID" value="KAD0053221.1"/>
    <property type="molecule type" value="Genomic_DNA"/>
</dbReference>
<dbReference type="GO" id="GO:0020037">
    <property type="term" value="F:heme binding"/>
    <property type="evidence" value="ECO:0007669"/>
    <property type="project" value="InterPro"/>
</dbReference>
<dbReference type="GO" id="GO:0016705">
    <property type="term" value="F:oxidoreductase activity, acting on paired donors, with incorporation or reduction of molecular oxygen"/>
    <property type="evidence" value="ECO:0007669"/>
    <property type="project" value="InterPro"/>
</dbReference>
<comment type="caution">
    <text evidence="7">The sequence shown here is derived from an EMBL/GenBank/DDBJ whole genome shotgun (WGS) entry which is preliminary data.</text>
</comment>
<evidence type="ECO:0000256" key="2">
    <source>
        <dbReference type="ARBA" id="ARBA00022723"/>
    </source>
</evidence>
<evidence type="ECO:0008006" key="9">
    <source>
        <dbReference type="Google" id="ProtNLM"/>
    </source>
</evidence>
<evidence type="ECO:0000313" key="8">
    <source>
        <dbReference type="Proteomes" id="UP000326396"/>
    </source>
</evidence>
<dbReference type="AlphaFoldDB" id="A0A5N6LB35"/>
<evidence type="ECO:0000313" key="7">
    <source>
        <dbReference type="EMBL" id="KAD0053221.1"/>
    </source>
</evidence>
<protein>
    <recommendedName>
        <fullName evidence="9">Cytochrome P450</fullName>
    </recommendedName>
</protein>
<evidence type="ECO:0000256" key="4">
    <source>
        <dbReference type="ARBA" id="ARBA00023004"/>
    </source>
</evidence>
<dbReference type="InterPro" id="IPR036396">
    <property type="entry name" value="Cyt_P450_sf"/>
</dbReference>
<dbReference type="InterPro" id="IPR050651">
    <property type="entry name" value="Plant_Cytochrome_P450_Monoox"/>
</dbReference>
<dbReference type="InterPro" id="IPR001128">
    <property type="entry name" value="Cyt_P450"/>
</dbReference>
<dbReference type="PANTHER" id="PTHR47947:SF3">
    <property type="entry name" value="CYTOCHROME P450 81D1-LIKE"/>
    <property type="match status" value="1"/>
</dbReference>
<evidence type="ECO:0000256" key="6">
    <source>
        <dbReference type="SAM" id="MobiDB-lite"/>
    </source>
</evidence>
<evidence type="ECO:0000256" key="5">
    <source>
        <dbReference type="ARBA" id="ARBA00023033"/>
    </source>
</evidence>
<evidence type="ECO:0000256" key="3">
    <source>
        <dbReference type="ARBA" id="ARBA00023002"/>
    </source>
</evidence>
<dbReference type="OrthoDB" id="1055148at2759"/>
<dbReference type="SUPFAM" id="SSF48264">
    <property type="entry name" value="Cytochrome P450"/>
    <property type="match status" value="1"/>
</dbReference>
<keyword evidence="4" id="KW-0408">Iron</keyword>
<reference evidence="7 8" key="1">
    <citation type="submission" date="2019-05" db="EMBL/GenBank/DDBJ databases">
        <title>Mikania micrantha, genome provides insights into the molecular mechanism of rapid growth.</title>
        <authorList>
            <person name="Liu B."/>
        </authorList>
    </citation>
    <scope>NUCLEOTIDE SEQUENCE [LARGE SCALE GENOMIC DNA]</scope>
    <source>
        <strain evidence="7">NLD-2019</strain>
        <tissue evidence="7">Leaf</tissue>
    </source>
</reference>
<accession>A0A5N6LB35</accession>
<dbReference type="GO" id="GO:0005506">
    <property type="term" value="F:iron ion binding"/>
    <property type="evidence" value="ECO:0007669"/>
    <property type="project" value="InterPro"/>
</dbReference>
<proteinExistence type="predicted"/>
<sequence>MATTPTHNRSSLPSQETIPHVSSQTLSQPRLKPALAVGTTTGPCYLLTSAAEECLTKSDILFANRPQLLAGKYLGYNYTSLVFAPYGNHWRNLRRVASIEILSSHHQREFEPIRADETRIMLRKLYRASSEKPTVVQDKPMLVGLTLNAVMRMIYELIEELKQNMKGFSHDQKQKRNLIQMLWMQKSKP</sequence>
<keyword evidence="3" id="KW-0560">Oxidoreductase</keyword>
<dbReference type="Gene3D" id="1.10.630.10">
    <property type="entry name" value="Cytochrome P450"/>
    <property type="match status" value="1"/>
</dbReference>
<name>A0A5N6LB35_9ASTR</name>
<dbReference type="Proteomes" id="UP000326396">
    <property type="component" value="Unassembled WGS sequence"/>
</dbReference>
<keyword evidence="5" id="KW-0503">Monooxygenase</keyword>
<gene>
    <name evidence="7" type="ORF">E3N88_44868</name>
</gene>
<feature type="compositionally biased region" description="Polar residues" evidence="6">
    <location>
        <begin position="1"/>
        <end position="28"/>
    </location>
</feature>
<organism evidence="7 8">
    <name type="scientific">Mikania micrantha</name>
    <name type="common">bitter vine</name>
    <dbReference type="NCBI Taxonomy" id="192012"/>
    <lineage>
        <taxon>Eukaryota</taxon>
        <taxon>Viridiplantae</taxon>
        <taxon>Streptophyta</taxon>
        <taxon>Embryophyta</taxon>
        <taxon>Tracheophyta</taxon>
        <taxon>Spermatophyta</taxon>
        <taxon>Magnoliopsida</taxon>
        <taxon>eudicotyledons</taxon>
        <taxon>Gunneridae</taxon>
        <taxon>Pentapetalae</taxon>
        <taxon>asterids</taxon>
        <taxon>campanulids</taxon>
        <taxon>Asterales</taxon>
        <taxon>Asteraceae</taxon>
        <taxon>Asteroideae</taxon>
        <taxon>Heliantheae alliance</taxon>
        <taxon>Eupatorieae</taxon>
        <taxon>Mikania</taxon>
    </lineage>
</organism>
<dbReference type="PANTHER" id="PTHR47947">
    <property type="entry name" value="CYTOCHROME P450 82C3-RELATED"/>
    <property type="match status" value="1"/>
</dbReference>
<feature type="region of interest" description="Disordered" evidence="6">
    <location>
        <begin position="1"/>
        <end position="30"/>
    </location>
</feature>